<dbReference type="EMBL" id="FQXM01000072">
    <property type="protein sequence ID" value="SHI08506.1"/>
    <property type="molecule type" value="Genomic_DNA"/>
</dbReference>
<keyword evidence="1" id="KW-1133">Transmembrane helix</keyword>
<evidence type="ECO:0000313" key="2">
    <source>
        <dbReference type="EMBL" id="SHI08506.1"/>
    </source>
</evidence>
<sequence length="73" mass="7231">MSDNNFYTLNSKELHSIDGGLLIGAIALGTVGFCAGAVVGIGVYAFTKNDTHILSTAFAGAGLGAMSGAGLPI</sequence>
<name>A0A1M5Y969_9CLOT</name>
<dbReference type="NCBIfam" id="TIGR03949">
    <property type="entry name" value="bact_IIb_cerein"/>
    <property type="match status" value="1"/>
</dbReference>
<organism evidence="2 3">
    <name type="scientific">Clostridium grantii DSM 8605</name>
    <dbReference type="NCBI Taxonomy" id="1121316"/>
    <lineage>
        <taxon>Bacteria</taxon>
        <taxon>Bacillati</taxon>
        <taxon>Bacillota</taxon>
        <taxon>Clostridia</taxon>
        <taxon>Eubacteriales</taxon>
        <taxon>Clostridiaceae</taxon>
        <taxon>Clostridium</taxon>
    </lineage>
</organism>
<feature type="transmembrane region" description="Helical" evidence="1">
    <location>
        <begin position="53"/>
        <end position="71"/>
    </location>
</feature>
<feature type="transmembrane region" description="Helical" evidence="1">
    <location>
        <begin position="20"/>
        <end position="46"/>
    </location>
</feature>
<evidence type="ECO:0000313" key="3">
    <source>
        <dbReference type="Proteomes" id="UP000184447"/>
    </source>
</evidence>
<dbReference type="Proteomes" id="UP000184447">
    <property type="component" value="Unassembled WGS sequence"/>
</dbReference>
<keyword evidence="3" id="KW-1185">Reference proteome</keyword>
<dbReference type="AlphaFoldDB" id="A0A1M5Y969"/>
<reference evidence="2 3" key="1">
    <citation type="submission" date="2016-11" db="EMBL/GenBank/DDBJ databases">
        <authorList>
            <person name="Jaros S."/>
            <person name="Januszkiewicz K."/>
            <person name="Wedrychowicz H."/>
        </authorList>
    </citation>
    <scope>NUCLEOTIDE SEQUENCE [LARGE SCALE GENOMIC DNA]</scope>
    <source>
        <strain evidence="2 3">DSM 8605</strain>
    </source>
</reference>
<evidence type="ECO:0000256" key="1">
    <source>
        <dbReference type="SAM" id="Phobius"/>
    </source>
</evidence>
<dbReference type="RefSeq" id="WP_073341033.1">
    <property type="nucleotide sequence ID" value="NZ_FQXM01000072.1"/>
</dbReference>
<gene>
    <name evidence="2" type="ORF">SAMN02745207_04287</name>
</gene>
<dbReference type="InterPro" id="IPR023991">
    <property type="entry name" value="Bacteriocin_IIb_lactobn/cerein"/>
</dbReference>
<proteinExistence type="predicted"/>
<protein>
    <submittedName>
        <fullName evidence="2">Class IIb bacteriocin, lactobin A/cerein 7B family</fullName>
    </submittedName>
</protein>
<dbReference type="STRING" id="1121316.SAMN02745207_04287"/>
<accession>A0A1M5Y969</accession>
<keyword evidence="1" id="KW-0472">Membrane</keyword>
<keyword evidence="1" id="KW-0812">Transmembrane</keyword>